<feature type="region of interest" description="Disordered" evidence="1">
    <location>
        <begin position="1"/>
        <end position="62"/>
    </location>
</feature>
<dbReference type="Proteomes" id="UP001140949">
    <property type="component" value="Unassembled WGS sequence"/>
</dbReference>
<protein>
    <submittedName>
        <fullName evidence="2">Vegetative cell wall protein gp1-like</fullName>
    </submittedName>
</protein>
<feature type="compositionally biased region" description="Basic and acidic residues" evidence="1">
    <location>
        <begin position="7"/>
        <end position="21"/>
    </location>
</feature>
<dbReference type="EMBL" id="JANAVB010024578">
    <property type="protein sequence ID" value="KAJ6822206.1"/>
    <property type="molecule type" value="Genomic_DNA"/>
</dbReference>
<evidence type="ECO:0000313" key="2">
    <source>
        <dbReference type="EMBL" id="KAJ6822206.1"/>
    </source>
</evidence>
<evidence type="ECO:0000313" key="3">
    <source>
        <dbReference type="Proteomes" id="UP001140949"/>
    </source>
</evidence>
<name>A0AAX6G0H9_IRIPA</name>
<dbReference type="AlphaFoldDB" id="A0AAX6G0H9"/>
<accession>A0AAX6G0H9</accession>
<reference evidence="2" key="2">
    <citation type="submission" date="2023-04" db="EMBL/GenBank/DDBJ databases">
        <authorList>
            <person name="Bruccoleri R.E."/>
            <person name="Oakeley E.J."/>
            <person name="Faust A.-M."/>
            <person name="Dessus-Babus S."/>
            <person name="Altorfer M."/>
            <person name="Burckhardt D."/>
            <person name="Oertli M."/>
            <person name="Naumann U."/>
            <person name="Petersen F."/>
            <person name="Wong J."/>
        </authorList>
    </citation>
    <scope>NUCLEOTIDE SEQUENCE</scope>
    <source>
        <strain evidence="2">GSM-AAB239-AS_SAM_17_03QT</strain>
        <tissue evidence="2">Leaf</tissue>
    </source>
</reference>
<sequence>MTGRPAESGERRPAASGERRLPQKPSPLLRASGDPIRYAPSIVRPRRQHRGRGRPPRRRPAQHLCFAPVTQIRTTFSARPPPVTSSAGCAGPTAASVAVVPSIGEHSLSPPFF</sequence>
<organism evidence="2 3">
    <name type="scientific">Iris pallida</name>
    <name type="common">Sweet iris</name>
    <dbReference type="NCBI Taxonomy" id="29817"/>
    <lineage>
        <taxon>Eukaryota</taxon>
        <taxon>Viridiplantae</taxon>
        <taxon>Streptophyta</taxon>
        <taxon>Embryophyta</taxon>
        <taxon>Tracheophyta</taxon>
        <taxon>Spermatophyta</taxon>
        <taxon>Magnoliopsida</taxon>
        <taxon>Liliopsida</taxon>
        <taxon>Asparagales</taxon>
        <taxon>Iridaceae</taxon>
        <taxon>Iridoideae</taxon>
        <taxon>Irideae</taxon>
        <taxon>Iris</taxon>
    </lineage>
</organism>
<keyword evidence="3" id="KW-1185">Reference proteome</keyword>
<reference evidence="2" key="1">
    <citation type="journal article" date="2023" name="GigaByte">
        <title>Genome assembly of the bearded iris, Iris pallida Lam.</title>
        <authorList>
            <person name="Bruccoleri R.E."/>
            <person name="Oakeley E.J."/>
            <person name="Faust A.M.E."/>
            <person name="Altorfer M."/>
            <person name="Dessus-Babus S."/>
            <person name="Burckhardt D."/>
            <person name="Oertli M."/>
            <person name="Naumann U."/>
            <person name="Petersen F."/>
            <person name="Wong J."/>
        </authorList>
    </citation>
    <scope>NUCLEOTIDE SEQUENCE</scope>
    <source>
        <strain evidence="2">GSM-AAB239-AS_SAM_17_03QT</strain>
    </source>
</reference>
<feature type="compositionally biased region" description="Basic residues" evidence="1">
    <location>
        <begin position="44"/>
        <end position="61"/>
    </location>
</feature>
<proteinExistence type="predicted"/>
<gene>
    <name evidence="2" type="ORF">M6B38_390410</name>
</gene>
<evidence type="ECO:0000256" key="1">
    <source>
        <dbReference type="SAM" id="MobiDB-lite"/>
    </source>
</evidence>
<comment type="caution">
    <text evidence="2">The sequence shown here is derived from an EMBL/GenBank/DDBJ whole genome shotgun (WGS) entry which is preliminary data.</text>
</comment>